<dbReference type="GO" id="GO:0030638">
    <property type="term" value="P:polyketide metabolic process"/>
    <property type="evidence" value="ECO:0007669"/>
    <property type="project" value="InterPro"/>
</dbReference>
<accession>A0A545AXH3</accession>
<dbReference type="InParanoid" id="A0A545AXH3"/>
<keyword evidence="2" id="KW-1185">Reference proteome</keyword>
<comment type="caution">
    <text evidence="1">The sequence shown here is derived from an EMBL/GenBank/DDBJ whole genome shotgun (WGS) entry which is preliminary data.</text>
</comment>
<dbReference type="Pfam" id="PF07366">
    <property type="entry name" value="SnoaL"/>
    <property type="match status" value="2"/>
</dbReference>
<gene>
    <name evidence="1" type="ORF">FL583_09350</name>
</gene>
<dbReference type="SUPFAM" id="SSF54427">
    <property type="entry name" value="NTF2-like"/>
    <property type="match status" value="2"/>
</dbReference>
<dbReference type="PANTHER" id="PTHR38436">
    <property type="entry name" value="POLYKETIDE CYCLASE SNOAL-LIKE DOMAIN"/>
    <property type="match status" value="1"/>
</dbReference>
<dbReference type="PANTHER" id="PTHR38436:SF1">
    <property type="entry name" value="ESTER CYCLASE"/>
    <property type="match status" value="1"/>
</dbReference>
<proteinExistence type="predicted"/>
<protein>
    <submittedName>
        <fullName evidence="1">Ester cyclase</fullName>
    </submittedName>
</protein>
<name>A0A545AXH3_9ACTN</name>
<dbReference type="AlphaFoldDB" id="A0A545AXH3"/>
<evidence type="ECO:0000313" key="2">
    <source>
        <dbReference type="Proteomes" id="UP000317982"/>
    </source>
</evidence>
<dbReference type="Proteomes" id="UP000317982">
    <property type="component" value="Unassembled WGS sequence"/>
</dbReference>
<sequence length="380" mass="42685">MTLIGQHLGDGPSARTMPPDFAIAIRPGTGTDTARAAAERGERRHSMKGFDDTYVDILDYIVRITHRIWEDQDVGYIYDTYAPGCFVHDDHGAHYGVERVVAGTMQSIHAFPDLRSYADDVIWAGDDVQGFVTSHRYITTGHHLGPWEHGPATGRRMNMWGIANCVIRENEIFEEWVLYNMGSKLAQLGIDVADAARRFGNEIAGTPVAERYVSEVDRLTGGRKPEYYPEHDGPGFDPEHFVRALFHNVYNRRDLSAVDRSYSSTVRWKGTSNRAGYGRGDVKGMARSLLATFPDLGMQVDEVYWMGNDTDGYRICVRWTAAGSHRGYGLYGPPTGRRVHLWGISQLYVTDGRVTEEWNLFNEFDVMAQILSDAPAPMVP</sequence>
<dbReference type="InterPro" id="IPR009959">
    <property type="entry name" value="Cyclase_SnoaL-like"/>
</dbReference>
<dbReference type="Gene3D" id="3.10.450.50">
    <property type="match status" value="2"/>
</dbReference>
<reference evidence="1 2" key="1">
    <citation type="submission" date="2019-07" db="EMBL/GenBank/DDBJ databases">
        <title>Cryptosporangium phraense sp. nov., isolated from plant litter.</title>
        <authorList>
            <person name="Suriyachadkun C."/>
        </authorList>
    </citation>
    <scope>NUCLEOTIDE SEQUENCE [LARGE SCALE GENOMIC DNA]</scope>
    <source>
        <strain evidence="1 2">A-T 5661</strain>
    </source>
</reference>
<dbReference type="InterPro" id="IPR032710">
    <property type="entry name" value="NTF2-like_dom_sf"/>
</dbReference>
<dbReference type="OrthoDB" id="2769928at2"/>
<dbReference type="EMBL" id="VIRS01000005">
    <property type="protein sequence ID" value="TQS45295.1"/>
    <property type="molecule type" value="Genomic_DNA"/>
</dbReference>
<organism evidence="1 2">
    <name type="scientific">Cryptosporangium phraense</name>
    <dbReference type="NCBI Taxonomy" id="2593070"/>
    <lineage>
        <taxon>Bacteria</taxon>
        <taxon>Bacillati</taxon>
        <taxon>Actinomycetota</taxon>
        <taxon>Actinomycetes</taxon>
        <taxon>Cryptosporangiales</taxon>
        <taxon>Cryptosporangiaceae</taxon>
        <taxon>Cryptosporangium</taxon>
    </lineage>
</organism>
<evidence type="ECO:0000313" key="1">
    <source>
        <dbReference type="EMBL" id="TQS45295.1"/>
    </source>
</evidence>
<dbReference type="RefSeq" id="WP_142704160.1">
    <property type="nucleotide sequence ID" value="NZ_VIRS01000005.1"/>
</dbReference>